<evidence type="ECO:0000256" key="11">
    <source>
        <dbReference type="ARBA" id="ARBA00024037"/>
    </source>
</evidence>
<evidence type="ECO:0000256" key="5">
    <source>
        <dbReference type="ARBA" id="ARBA00022682"/>
    </source>
</evidence>
<keyword evidence="4" id="KW-1003">Cell membrane</keyword>
<reference evidence="14" key="2">
    <citation type="submission" date="2017-02" db="EMBL/GenBank/DDBJ databases">
        <title>Sunflower complete genome.</title>
        <authorList>
            <person name="Langlade N."/>
            <person name="Munos S."/>
        </authorList>
    </citation>
    <scope>NUCLEOTIDE SEQUENCE [LARGE SCALE GENOMIC DNA]</scope>
    <source>
        <tissue evidence="14">Leaves</tissue>
    </source>
</reference>
<reference evidence="13" key="3">
    <citation type="submission" date="2020-06" db="EMBL/GenBank/DDBJ databases">
        <title>Helianthus annuus Genome sequencing and assembly Release 2.</title>
        <authorList>
            <person name="Gouzy J."/>
            <person name="Langlade N."/>
            <person name="Munos S."/>
        </authorList>
    </citation>
    <scope>NUCLEOTIDE SEQUENCE</scope>
    <source>
        <tissue evidence="13">Leaves</tissue>
    </source>
</reference>
<dbReference type="GO" id="GO:0009738">
    <property type="term" value="P:abscisic acid-activated signaling pathway"/>
    <property type="evidence" value="ECO:0007669"/>
    <property type="project" value="UniProtKB-KW"/>
</dbReference>
<keyword evidence="7" id="KW-0106">Calcium</keyword>
<dbReference type="Gramene" id="mRNA:HanXRQr2_Chr06g0274591">
    <property type="protein sequence ID" value="mRNA:HanXRQr2_Chr06g0274591"/>
    <property type="gene ID" value="HanXRQr2_Chr06g0274591"/>
</dbReference>
<dbReference type="AlphaFoldDB" id="A0A251UL73"/>
<evidence type="ECO:0000256" key="8">
    <source>
        <dbReference type="ARBA" id="ARBA00023121"/>
    </source>
</evidence>
<keyword evidence="10" id="KW-0539">Nucleus</keyword>
<feature type="domain" description="C2" evidence="12">
    <location>
        <begin position="1"/>
        <end position="106"/>
    </location>
</feature>
<evidence type="ECO:0000313" key="14">
    <source>
        <dbReference type="EMBL" id="OTG23809.1"/>
    </source>
</evidence>
<keyword evidence="9" id="KW-0472">Membrane</keyword>
<dbReference type="OMA" id="NPEWNDH"/>
<evidence type="ECO:0000256" key="4">
    <source>
        <dbReference type="ARBA" id="ARBA00022475"/>
    </source>
</evidence>
<evidence type="ECO:0000256" key="2">
    <source>
        <dbReference type="ARBA" id="ARBA00004236"/>
    </source>
</evidence>
<reference evidence="13 15" key="1">
    <citation type="journal article" date="2017" name="Nature">
        <title>The sunflower genome provides insights into oil metabolism, flowering and Asterid evolution.</title>
        <authorList>
            <person name="Badouin H."/>
            <person name="Gouzy J."/>
            <person name="Grassa C.J."/>
            <person name="Murat F."/>
            <person name="Staton S.E."/>
            <person name="Cottret L."/>
            <person name="Lelandais-Briere C."/>
            <person name="Owens G.L."/>
            <person name="Carrere S."/>
            <person name="Mayjonade B."/>
            <person name="Legrand L."/>
            <person name="Gill N."/>
            <person name="Kane N.C."/>
            <person name="Bowers J.E."/>
            <person name="Hubner S."/>
            <person name="Bellec A."/>
            <person name="Berard A."/>
            <person name="Berges H."/>
            <person name="Blanchet N."/>
            <person name="Boniface M.C."/>
            <person name="Brunel D."/>
            <person name="Catrice O."/>
            <person name="Chaidir N."/>
            <person name="Claudel C."/>
            <person name="Donnadieu C."/>
            <person name="Faraut T."/>
            <person name="Fievet G."/>
            <person name="Helmstetter N."/>
            <person name="King M."/>
            <person name="Knapp S.J."/>
            <person name="Lai Z."/>
            <person name="Le Paslier M.C."/>
            <person name="Lippi Y."/>
            <person name="Lorenzon L."/>
            <person name="Mandel J.R."/>
            <person name="Marage G."/>
            <person name="Marchand G."/>
            <person name="Marquand E."/>
            <person name="Bret-Mestries E."/>
            <person name="Morien E."/>
            <person name="Nambeesan S."/>
            <person name="Nguyen T."/>
            <person name="Pegot-Espagnet P."/>
            <person name="Pouilly N."/>
            <person name="Raftis F."/>
            <person name="Sallet E."/>
            <person name="Schiex T."/>
            <person name="Thomas J."/>
            <person name="Vandecasteele C."/>
            <person name="Vares D."/>
            <person name="Vear F."/>
            <person name="Vautrin S."/>
            <person name="Crespi M."/>
            <person name="Mangin B."/>
            <person name="Burke J.M."/>
            <person name="Salse J."/>
            <person name="Munos S."/>
            <person name="Vincourt P."/>
            <person name="Rieseberg L.H."/>
            <person name="Langlade N.B."/>
        </authorList>
    </citation>
    <scope>NUCLEOTIDE SEQUENCE [LARGE SCALE GENOMIC DNA]</scope>
    <source>
        <strain evidence="15">cv. SF193</strain>
        <tissue evidence="13">Leaves</tissue>
    </source>
</reference>
<dbReference type="EMBL" id="MNCJ02000321">
    <property type="protein sequence ID" value="KAF5803705.1"/>
    <property type="molecule type" value="Genomic_DNA"/>
</dbReference>
<keyword evidence="5" id="KW-0938">Abscisic acid signaling pathway</keyword>
<evidence type="ECO:0000256" key="10">
    <source>
        <dbReference type="ARBA" id="ARBA00023242"/>
    </source>
</evidence>
<accession>A0A251UL73</accession>
<evidence type="ECO:0000313" key="13">
    <source>
        <dbReference type="EMBL" id="KAF5803705.1"/>
    </source>
</evidence>
<keyword evidence="15" id="KW-1185">Reference proteome</keyword>
<keyword evidence="8" id="KW-0446">Lipid-binding</keyword>
<evidence type="ECO:0000313" key="15">
    <source>
        <dbReference type="Proteomes" id="UP000215914"/>
    </source>
</evidence>
<evidence type="ECO:0000256" key="6">
    <source>
        <dbReference type="ARBA" id="ARBA00022723"/>
    </source>
</evidence>
<dbReference type="InterPro" id="IPR000008">
    <property type="entry name" value="C2_dom"/>
</dbReference>
<dbReference type="GO" id="GO:0046872">
    <property type="term" value="F:metal ion binding"/>
    <property type="evidence" value="ECO:0007669"/>
    <property type="project" value="UniProtKB-KW"/>
</dbReference>
<dbReference type="Pfam" id="PF00168">
    <property type="entry name" value="C2"/>
    <property type="match status" value="1"/>
</dbReference>
<dbReference type="EMBL" id="CM007894">
    <property type="protein sequence ID" value="OTG23809.1"/>
    <property type="molecule type" value="Genomic_DNA"/>
</dbReference>
<evidence type="ECO:0000256" key="7">
    <source>
        <dbReference type="ARBA" id="ARBA00022837"/>
    </source>
</evidence>
<dbReference type="Gene3D" id="2.60.40.150">
    <property type="entry name" value="C2 domain"/>
    <property type="match status" value="1"/>
</dbReference>
<dbReference type="Proteomes" id="UP000215914">
    <property type="component" value="Chromosome 5"/>
</dbReference>
<protein>
    <submittedName>
        <fullName evidence="13 14">C2 domain-containing protein</fullName>
    </submittedName>
</protein>
<keyword evidence="3" id="KW-0343">GTPase activation</keyword>
<evidence type="ECO:0000256" key="1">
    <source>
        <dbReference type="ARBA" id="ARBA00004123"/>
    </source>
</evidence>
<comment type="subcellular location">
    <subcellularLocation>
        <location evidence="2">Cell membrane</location>
    </subcellularLocation>
    <subcellularLocation>
        <location evidence="1">Nucleus</location>
    </subcellularLocation>
</comment>
<dbReference type="OrthoDB" id="73919at2759"/>
<gene>
    <name evidence="14" type="ORF">HannXRQ_Chr05g0129741</name>
    <name evidence="13" type="ORF">HanXRQr2_Chr06g0274591</name>
</gene>
<dbReference type="InParanoid" id="A0A251UL73"/>
<organism evidence="14 15">
    <name type="scientific">Helianthus annuus</name>
    <name type="common">Common sunflower</name>
    <dbReference type="NCBI Taxonomy" id="4232"/>
    <lineage>
        <taxon>Eukaryota</taxon>
        <taxon>Viridiplantae</taxon>
        <taxon>Streptophyta</taxon>
        <taxon>Embryophyta</taxon>
        <taxon>Tracheophyta</taxon>
        <taxon>Spermatophyta</taxon>
        <taxon>Magnoliopsida</taxon>
        <taxon>eudicotyledons</taxon>
        <taxon>Gunneridae</taxon>
        <taxon>Pentapetalae</taxon>
        <taxon>asterids</taxon>
        <taxon>campanulids</taxon>
        <taxon>Asterales</taxon>
        <taxon>Asteraceae</taxon>
        <taxon>Asteroideae</taxon>
        <taxon>Heliantheae alliance</taxon>
        <taxon>Heliantheae</taxon>
        <taxon>Helianthus</taxon>
    </lineage>
</organism>
<dbReference type="InterPro" id="IPR044562">
    <property type="entry name" value="CAR1-11"/>
</dbReference>
<dbReference type="GO" id="GO:0005886">
    <property type="term" value="C:plasma membrane"/>
    <property type="evidence" value="ECO:0007669"/>
    <property type="project" value="UniProtKB-SubCell"/>
</dbReference>
<comment type="similarity">
    <text evidence="11">Belongs to the plant CAR protein family.</text>
</comment>
<evidence type="ECO:0000259" key="12">
    <source>
        <dbReference type="PROSITE" id="PS50004"/>
    </source>
</evidence>
<evidence type="ECO:0000256" key="9">
    <source>
        <dbReference type="ARBA" id="ARBA00023136"/>
    </source>
</evidence>
<keyword evidence="6" id="KW-0479">Metal-binding</keyword>
<dbReference type="SMART" id="SM00239">
    <property type="entry name" value="C2"/>
    <property type="match status" value="1"/>
</dbReference>
<dbReference type="InterPro" id="IPR035892">
    <property type="entry name" value="C2_domain_sf"/>
</dbReference>
<dbReference type="SUPFAM" id="SSF49562">
    <property type="entry name" value="C2 domain (Calcium/lipid-binding domain, CaLB)"/>
    <property type="match status" value="1"/>
</dbReference>
<dbReference type="PROSITE" id="PS50004">
    <property type="entry name" value="C2"/>
    <property type="match status" value="1"/>
</dbReference>
<sequence>MDKVPGALRIKIKKGVRLAVRDCKTSDPYVVIKMGNQKVKTRIVERNVNPEWNEDLILSVHEPDLPIKLTVYDHDRFSKDDKMGDAEVDIKPFLEVLNMKRKNFPSGTILKKIQPTRSNFLVEQSQIIWKHDKIVQDMCLRLQHVECGEVDLELSWINPPGASST</sequence>
<dbReference type="GO" id="GO:0005634">
    <property type="term" value="C:nucleus"/>
    <property type="evidence" value="ECO:0007669"/>
    <property type="project" value="UniProtKB-SubCell"/>
</dbReference>
<dbReference type="GO" id="GO:0005096">
    <property type="term" value="F:GTPase activator activity"/>
    <property type="evidence" value="ECO:0007669"/>
    <property type="project" value="UniProtKB-KW"/>
</dbReference>
<dbReference type="GO" id="GO:0008289">
    <property type="term" value="F:lipid binding"/>
    <property type="evidence" value="ECO:0007669"/>
    <property type="project" value="UniProtKB-KW"/>
</dbReference>
<dbReference type="PANTHER" id="PTHR45933">
    <property type="entry name" value="PROTEIN C2-DOMAIN ABA-RELATED 4"/>
    <property type="match status" value="1"/>
</dbReference>
<evidence type="ECO:0000256" key="3">
    <source>
        <dbReference type="ARBA" id="ARBA00022468"/>
    </source>
</evidence>
<proteinExistence type="inferred from homology"/>
<name>A0A251UL73_HELAN</name>
<dbReference type="PANTHER" id="PTHR45933:SF44">
    <property type="entry name" value="C2 DOMAIN-CONTAINING PROTEIN"/>
    <property type="match status" value="1"/>
</dbReference>